<comment type="caution">
    <text evidence="2">The sequence shown here is derived from an EMBL/GenBank/DDBJ whole genome shotgun (WGS) entry which is preliminary data.</text>
</comment>
<name>A0A7Y9HHX5_9ACTN</name>
<evidence type="ECO:0000259" key="1">
    <source>
        <dbReference type="Pfam" id="PF12697"/>
    </source>
</evidence>
<sequence>MLARINGIDLDHARTGSGPPVLLIMGSGAAGTSWHLHQVPALVAAGFEAVTFTNRGIAPSGGGPGFTLQDMAADTIGLIERLGLGPCAVVGTSLGARVALEVARLRPDLVSRCVLMAPRSRADRMRAAATAAEIDLDVSGVTVPPRYRAVVRAMQNLSPRTLADDERITDWLDLFELTATAGPGVRTQREISAADDHGEDLARITAPCRVIAFADDIVAPAHLAKEIADALPTADYHVVPDCGHYGYLEQPDMVNRFITQFLDA</sequence>
<evidence type="ECO:0000313" key="2">
    <source>
        <dbReference type="EMBL" id="NYE44602.1"/>
    </source>
</evidence>
<dbReference type="RefSeq" id="WP_179764369.1">
    <property type="nucleotide sequence ID" value="NZ_BAAAUE010000022.1"/>
</dbReference>
<dbReference type="SUPFAM" id="SSF53474">
    <property type="entry name" value="alpha/beta-Hydrolases"/>
    <property type="match status" value="1"/>
</dbReference>
<organism evidence="2 3">
    <name type="scientific">Streptomyces fulvorobeus</name>
    <dbReference type="NCBI Taxonomy" id="284028"/>
    <lineage>
        <taxon>Bacteria</taxon>
        <taxon>Bacillati</taxon>
        <taxon>Actinomycetota</taxon>
        <taxon>Actinomycetes</taxon>
        <taxon>Kitasatosporales</taxon>
        <taxon>Streptomycetaceae</taxon>
        <taxon>Streptomyces</taxon>
    </lineage>
</organism>
<dbReference type="EMBL" id="JACCCF010000001">
    <property type="protein sequence ID" value="NYE44602.1"/>
    <property type="molecule type" value="Genomic_DNA"/>
</dbReference>
<dbReference type="Pfam" id="PF12697">
    <property type="entry name" value="Abhydrolase_6"/>
    <property type="match status" value="1"/>
</dbReference>
<feature type="domain" description="AB hydrolase-1" evidence="1">
    <location>
        <begin position="23"/>
        <end position="255"/>
    </location>
</feature>
<reference evidence="2 3" key="1">
    <citation type="submission" date="2020-07" db="EMBL/GenBank/DDBJ databases">
        <title>Sequencing the genomes of 1000 actinobacteria strains.</title>
        <authorList>
            <person name="Klenk H.-P."/>
        </authorList>
    </citation>
    <scope>NUCLEOTIDE SEQUENCE [LARGE SCALE GENOMIC DNA]</scope>
    <source>
        <strain evidence="2 3">DSM 41455</strain>
    </source>
</reference>
<dbReference type="Gene3D" id="3.40.50.1820">
    <property type="entry name" value="alpha/beta hydrolase"/>
    <property type="match status" value="1"/>
</dbReference>
<dbReference type="AlphaFoldDB" id="A0A7Y9HHX5"/>
<dbReference type="Proteomes" id="UP000530403">
    <property type="component" value="Unassembled WGS sequence"/>
</dbReference>
<dbReference type="GO" id="GO:0003824">
    <property type="term" value="F:catalytic activity"/>
    <property type="evidence" value="ECO:0007669"/>
    <property type="project" value="UniProtKB-ARBA"/>
</dbReference>
<dbReference type="InterPro" id="IPR029058">
    <property type="entry name" value="AB_hydrolase_fold"/>
</dbReference>
<proteinExistence type="predicted"/>
<dbReference type="InterPro" id="IPR050228">
    <property type="entry name" value="Carboxylesterase_BioH"/>
</dbReference>
<dbReference type="InterPro" id="IPR000073">
    <property type="entry name" value="AB_hydrolase_1"/>
</dbReference>
<dbReference type="PANTHER" id="PTHR43194:SF2">
    <property type="entry name" value="PEROXISOMAL MEMBRANE PROTEIN LPX1"/>
    <property type="match status" value="1"/>
</dbReference>
<dbReference type="PANTHER" id="PTHR43194">
    <property type="entry name" value="HYDROLASE ALPHA/BETA FOLD FAMILY"/>
    <property type="match status" value="1"/>
</dbReference>
<evidence type="ECO:0000313" key="3">
    <source>
        <dbReference type="Proteomes" id="UP000530403"/>
    </source>
</evidence>
<gene>
    <name evidence="2" type="ORF">HEB29_005613</name>
</gene>
<accession>A0A7Y9HHX5</accession>
<protein>
    <submittedName>
        <fullName evidence="2">Pimeloyl-ACP methyl ester carboxylesterase</fullName>
    </submittedName>
</protein>